<proteinExistence type="predicted"/>
<accession>A0AAN8PR63</accession>
<keyword evidence="8" id="KW-1185">Reference proteome</keyword>
<feature type="domain" description="WxxW" evidence="6">
    <location>
        <begin position="38"/>
        <end position="121"/>
    </location>
</feature>
<sequence length="219" mass="25157">MKVVFIVVPFVLMVCCHSAQVANIHPPDEYPLINCNRWTEFFNQDNPNATGDDETLTSLRKGRERRTICANPSTMEYQTVSGDDCINNGELLTYGPNYGLLCLNAQQPDQKCNDYKIRFCCKDRRVRCPKGYQWTSYFDADDPTGTGDWETLKNLRSHYPICQDPIAIDVRVNATGRKYFKTGERVTVSPSYGFVCRNKNQADLCCEDYKVRFCCPCYK</sequence>
<evidence type="ECO:0000259" key="6">
    <source>
        <dbReference type="Pfam" id="PF13330"/>
    </source>
</evidence>
<evidence type="ECO:0000256" key="5">
    <source>
        <dbReference type="SAM" id="SignalP"/>
    </source>
</evidence>
<name>A0AAN8PR63_PATCE</name>
<keyword evidence="4" id="KW-0325">Glycoprotein</keyword>
<dbReference type="InterPro" id="IPR025155">
    <property type="entry name" value="WxxW_domain"/>
</dbReference>
<protein>
    <recommendedName>
        <fullName evidence="6">WxxW domain-containing protein</fullName>
    </recommendedName>
</protein>
<evidence type="ECO:0000313" key="8">
    <source>
        <dbReference type="Proteomes" id="UP001347796"/>
    </source>
</evidence>
<feature type="domain" description="WxxW" evidence="6">
    <location>
        <begin position="134"/>
        <end position="215"/>
    </location>
</feature>
<dbReference type="Pfam" id="PF13330">
    <property type="entry name" value="Mucin2_WxxW"/>
    <property type="match status" value="2"/>
</dbReference>
<evidence type="ECO:0000256" key="2">
    <source>
        <dbReference type="ARBA" id="ARBA00022525"/>
    </source>
</evidence>
<dbReference type="AlphaFoldDB" id="A0AAN8PR63"/>
<evidence type="ECO:0000256" key="4">
    <source>
        <dbReference type="ARBA" id="ARBA00023180"/>
    </source>
</evidence>
<evidence type="ECO:0000313" key="7">
    <source>
        <dbReference type="EMBL" id="KAK6180808.1"/>
    </source>
</evidence>
<feature type="signal peptide" evidence="5">
    <location>
        <begin position="1"/>
        <end position="18"/>
    </location>
</feature>
<dbReference type="GO" id="GO:0005576">
    <property type="term" value="C:extracellular region"/>
    <property type="evidence" value="ECO:0007669"/>
    <property type="project" value="UniProtKB-SubCell"/>
</dbReference>
<dbReference type="Proteomes" id="UP001347796">
    <property type="component" value="Unassembled WGS sequence"/>
</dbReference>
<organism evidence="7 8">
    <name type="scientific">Patella caerulea</name>
    <name type="common">Rayed Mediterranean limpet</name>
    <dbReference type="NCBI Taxonomy" id="87958"/>
    <lineage>
        <taxon>Eukaryota</taxon>
        <taxon>Metazoa</taxon>
        <taxon>Spiralia</taxon>
        <taxon>Lophotrochozoa</taxon>
        <taxon>Mollusca</taxon>
        <taxon>Gastropoda</taxon>
        <taxon>Patellogastropoda</taxon>
        <taxon>Patelloidea</taxon>
        <taxon>Patellidae</taxon>
        <taxon>Patella</taxon>
    </lineage>
</organism>
<comment type="subcellular location">
    <subcellularLocation>
        <location evidence="1">Secreted</location>
    </subcellularLocation>
</comment>
<keyword evidence="3 5" id="KW-0732">Signal</keyword>
<dbReference type="PANTHER" id="PTHR15031">
    <property type="entry name" value="CARTILAGE INTERMEDIATE LAYER PROTEIN CLIP"/>
    <property type="match status" value="1"/>
</dbReference>
<feature type="chain" id="PRO_5042882747" description="WxxW domain-containing protein" evidence="5">
    <location>
        <begin position="19"/>
        <end position="219"/>
    </location>
</feature>
<comment type="caution">
    <text evidence="7">The sequence shown here is derived from an EMBL/GenBank/DDBJ whole genome shotgun (WGS) entry which is preliminary data.</text>
</comment>
<gene>
    <name evidence="7" type="ORF">SNE40_008794</name>
</gene>
<evidence type="ECO:0000256" key="1">
    <source>
        <dbReference type="ARBA" id="ARBA00004613"/>
    </source>
</evidence>
<dbReference type="EMBL" id="JAZGQO010000007">
    <property type="protein sequence ID" value="KAK6180808.1"/>
    <property type="molecule type" value="Genomic_DNA"/>
</dbReference>
<dbReference type="InterPro" id="IPR039675">
    <property type="entry name" value="CILP1/CILP2"/>
</dbReference>
<keyword evidence="2" id="KW-0964">Secreted</keyword>
<reference evidence="7 8" key="1">
    <citation type="submission" date="2024-01" db="EMBL/GenBank/DDBJ databases">
        <title>The genome of the rayed Mediterranean limpet Patella caerulea (Linnaeus, 1758).</title>
        <authorList>
            <person name="Anh-Thu Weber A."/>
            <person name="Halstead-Nussloch G."/>
        </authorList>
    </citation>
    <scope>NUCLEOTIDE SEQUENCE [LARGE SCALE GENOMIC DNA]</scope>
    <source>
        <strain evidence="7">AATW-2023a</strain>
        <tissue evidence="7">Whole specimen</tissue>
    </source>
</reference>
<evidence type="ECO:0000256" key="3">
    <source>
        <dbReference type="ARBA" id="ARBA00022729"/>
    </source>
</evidence>